<dbReference type="AlphaFoldDB" id="X1VBR9"/>
<evidence type="ECO:0000313" key="1">
    <source>
        <dbReference type="EMBL" id="GAJ14557.1"/>
    </source>
</evidence>
<protein>
    <recommendedName>
        <fullName evidence="2">Gamma-glutamylcyclotransferase AIG2-like domain-containing protein</fullName>
    </recommendedName>
</protein>
<dbReference type="Gene3D" id="3.10.490.10">
    <property type="entry name" value="Gamma-glutamyl cyclotransferase-like"/>
    <property type="match status" value="1"/>
</dbReference>
<evidence type="ECO:0008006" key="2">
    <source>
        <dbReference type="Google" id="ProtNLM"/>
    </source>
</evidence>
<proteinExistence type="predicted"/>
<gene>
    <name evidence="1" type="ORF">S12H4_42481</name>
</gene>
<dbReference type="InterPro" id="IPR013024">
    <property type="entry name" value="GGCT-like"/>
</dbReference>
<feature type="non-terminal residue" evidence="1">
    <location>
        <position position="47"/>
    </location>
</feature>
<accession>X1VBR9</accession>
<dbReference type="CDD" id="cd06661">
    <property type="entry name" value="GGCT_like"/>
    <property type="match status" value="1"/>
</dbReference>
<name>X1VBR9_9ZZZZ</name>
<sequence length="47" mass="5624">MINYFAYGSNMDKQDLDKWCRRKGLPVVKFLSVFPAKLRGYKLTFNY</sequence>
<dbReference type="EMBL" id="BARW01026001">
    <property type="protein sequence ID" value="GAJ14557.1"/>
    <property type="molecule type" value="Genomic_DNA"/>
</dbReference>
<organism evidence="1">
    <name type="scientific">marine sediment metagenome</name>
    <dbReference type="NCBI Taxonomy" id="412755"/>
    <lineage>
        <taxon>unclassified sequences</taxon>
        <taxon>metagenomes</taxon>
        <taxon>ecological metagenomes</taxon>
    </lineage>
</organism>
<comment type="caution">
    <text evidence="1">The sequence shown here is derived from an EMBL/GenBank/DDBJ whole genome shotgun (WGS) entry which is preliminary data.</text>
</comment>
<reference evidence="1" key="1">
    <citation type="journal article" date="2014" name="Front. Microbiol.">
        <title>High frequency of phylogenetically diverse reductive dehalogenase-homologous genes in deep subseafloor sedimentary metagenomes.</title>
        <authorList>
            <person name="Kawai M."/>
            <person name="Futagami T."/>
            <person name="Toyoda A."/>
            <person name="Takaki Y."/>
            <person name="Nishi S."/>
            <person name="Hori S."/>
            <person name="Arai W."/>
            <person name="Tsubouchi T."/>
            <person name="Morono Y."/>
            <person name="Uchiyama I."/>
            <person name="Ito T."/>
            <person name="Fujiyama A."/>
            <person name="Inagaki F."/>
            <person name="Takami H."/>
        </authorList>
    </citation>
    <scope>NUCLEOTIDE SEQUENCE</scope>
    <source>
        <strain evidence="1">Expedition CK06-06</strain>
    </source>
</reference>